<gene>
    <name evidence="3" type="ORF">DS079_12015</name>
</gene>
<accession>A0A3R8QT56</accession>
<dbReference type="AlphaFoldDB" id="A0A3R8QT56"/>
<dbReference type="GO" id="GO:0003700">
    <property type="term" value="F:DNA-binding transcription factor activity"/>
    <property type="evidence" value="ECO:0007669"/>
    <property type="project" value="InterPro"/>
</dbReference>
<keyword evidence="1" id="KW-0238">DNA-binding</keyword>
<dbReference type="PANTHER" id="PTHR30204">
    <property type="entry name" value="REDOX-CYCLING DRUG-SENSING TRANSCRIPTIONAL ACTIVATOR SOXR"/>
    <property type="match status" value="1"/>
</dbReference>
<comment type="caution">
    <text evidence="3">The sequence shown here is derived from an EMBL/GenBank/DDBJ whole genome shotgun (WGS) entry which is preliminary data.</text>
</comment>
<dbReference type="EMBL" id="QOCI01000009">
    <property type="protein sequence ID" value="RRR18005.1"/>
    <property type="molecule type" value="Genomic_DNA"/>
</dbReference>
<evidence type="ECO:0000313" key="4">
    <source>
        <dbReference type="Proteomes" id="UP000274327"/>
    </source>
</evidence>
<sequence length="246" mass="26175">MLLHELAEATGVSSASIKYYRREGLLPPGERITTTRQDYGRAHVERLELIQVLREVAGAPIARIARVTALLDDPDVPLIEVLAESQTLALGLEDPTDEESAAVEADGAKAAGGEHPSIAPLLAHLGWPDVDSAPRRALDRLLRSLEEWEAPTDLGMLLRYAEPMAQIARSDVDWMSTGAGPVEAGPAGAGPSVSQDVAVMRAVAGAIAFDRLVRLLRLLGHASFSILDAMQVSEDSGPPGAPITRE</sequence>
<dbReference type="PROSITE" id="PS50937">
    <property type="entry name" value="HTH_MERR_2"/>
    <property type="match status" value="1"/>
</dbReference>
<dbReference type="GO" id="GO:0003677">
    <property type="term" value="F:DNA binding"/>
    <property type="evidence" value="ECO:0007669"/>
    <property type="project" value="UniProtKB-KW"/>
</dbReference>
<dbReference type="GeneID" id="78121746"/>
<organism evidence="3 4">
    <name type="scientific">Brachybacterium paraconglomeratum</name>
    <dbReference type="NCBI Taxonomy" id="173362"/>
    <lineage>
        <taxon>Bacteria</taxon>
        <taxon>Bacillati</taxon>
        <taxon>Actinomycetota</taxon>
        <taxon>Actinomycetes</taxon>
        <taxon>Micrococcales</taxon>
        <taxon>Dermabacteraceae</taxon>
        <taxon>Brachybacterium</taxon>
    </lineage>
</organism>
<dbReference type="Pfam" id="PF13411">
    <property type="entry name" value="MerR_1"/>
    <property type="match status" value="1"/>
</dbReference>
<dbReference type="SUPFAM" id="SSF46955">
    <property type="entry name" value="Putative DNA-binding domain"/>
    <property type="match status" value="1"/>
</dbReference>
<dbReference type="Gene3D" id="1.10.1660.10">
    <property type="match status" value="1"/>
</dbReference>
<evidence type="ECO:0000256" key="1">
    <source>
        <dbReference type="ARBA" id="ARBA00023125"/>
    </source>
</evidence>
<dbReference type="PANTHER" id="PTHR30204:SF98">
    <property type="entry name" value="HTH-TYPE TRANSCRIPTIONAL REGULATOR ADHR"/>
    <property type="match status" value="1"/>
</dbReference>
<proteinExistence type="predicted"/>
<feature type="domain" description="HTH merR-type" evidence="2">
    <location>
        <begin position="1"/>
        <end position="70"/>
    </location>
</feature>
<protein>
    <submittedName>
        <fullName evidence="3">MerR family transcriptional regulator</fullName>
    </submittedName>
</protein>
<dbReference type="InterPro" id="IPR009061">
    <property type="entry name" value="DNA-bd_dom_put_sf"/>
</dbReference>
<evidence type="ECO:0000259" key="2">
    <source>
        <dbReference type="PROSITE" id="PS50937"/>
    </source>
</evidence>
<dbReference type="InterPro" id="IPR047057">
    <property type="entry name" value="MerR_fam"/>
</dbReference>
<name>A0A3R8QT56_9MICO</name>
<dbReference type="SMART" id="SM00422">
    <property type="entry name" value="HTH_MERR"/>
    <property type="match status" value="1"/>
</dbReference>
<dbReference type="Proteomes" id="UP000274327">
    <property type="component" value="Unassembled WGS sequence"/>
</dbReference>
<dbReference type="PRINTS" id="PR00040">
    <property type="entry name" value="HTHMERR"/>
</dbReference>
<evidence type="ECO:0000313" key="3">
    <source>
        <dbReference type="EMBL" id="RRR18005.1"/>
    </source>
</evidence>
<keyword evidence="4" id="KW-1185">Reference proteome</keyword>
<reference evidence="3 4" key="1">
    <citation type="submission" date="2018-07" db="EMBL/GenBank/DDBJ databases">
        <title>Brachybacteriurn paraconglorneratum KCTC 9916.</title>
        <authorList>
            <person name="Li Y."/>
        </authorList>
    </citation>
    <scope>NUCLEOTIDE SEQUENCE [LARGE SCALE GENOMIC DNA]</scope>
    <source>
        <strain evidence="3 4">KCTC 9916</strain>
    </source>
</reference>
<dbReference type="RefSeq" id="WP_126988027.1">
    <property type="nucleotide sequence ID" value="NZ_ML133857.1"/>
</dbReference>
<dbReference type="InterPro" id="IPR000551">
    <property type="entry name" value="MerR-type_HTH_dom"/>
</dbReference>